<organism evidence="7 8">
    <name type="scientific">Cyanidium caldarium</name>
    <name type="common">Red alga</name>
    <dbReference type="NCBI Taxonomy" id="2771"/>
    <lineage>
        <taxon>Eukaryota</taxon>
        <taxon>Rhodophyta</taxon>
        <taxon>Bangiophyceae</taxon>
        <taxon>Cyanidiales</taxon>
        <taxon>Cyanidiaceae</taxon>
        <taxon>Cyanidium</taxon>
    </lineage>
</organism>
<dbReference type="GO" id="GO:0043161">
    <property type="term" value="P:proteasome-mediated ubiquitin-dependent protein catabolic process"/>
    <property type="evidence" value="ECO:0007669"/>
    <property type="project" value="TreeGrafter"/>
</dbReference>
<accession>A0AAV9IUS7</accession>
<feature type="region of interest" description="Disordered" evidence="6">
    <location>
        <begin position="806"/>
        <end position="852"/>
    </location>
</feature>
<evidence type="ECO:0000256" key="5">
    <source>
        <dbReference type="ARBA" id="ARBA00023242"/>
    </source>
</evidence>
<evidence type="ECO:0000256" key="4">
    <source>
        <dbReference type="ARBA" id="ARBA00022737"/>
    </source>
</evidence>
<dbReference type="InterPro" id="IPR011989">
    <property type="entry name" value="ARM-like"/>
</dbReference>
<dbReference type="InterPro" id="IPR016024">
    <property type="entry name" value="ARM-type_fold"/>
</dbReference>
<dbReference type="GO" id="GO:0034657">
    <property type="term" value="C:GID complex"/>
    <property type="evidence" value="ECO:0007669"/>
    <property type="project" value="TreeGrafter"/>
</dbReference>
<comment type="caution">
    <text evidence="7">The sequence shown here is derived from an EMBL/GenBank/DDBJ whole genome shotgun (WGS) entry which is preliminary data.</text>
</comment>
<evidence type="ECO:0000313" key="7">
    <source>
        <dbReference type="EMBL" id="KAK4535846.1"/>
    </source>
</evidence>
<dbReference type="Gene3D" id="1.25.10.10">
    <property type="entry name" value="Leucine-rich Repeat Variant"/>
    <property type="match status" value="3"/>
</dbReference>
<dbReference type="GO" id="GO:0005737">
    <property type="term" value="C:cytoplasm"/>
    <property type="evidence" value="ECO:0007669"/>
    <property type="project" value="UniProtKB-SubCell"/>
</dbReference>
<keyword evidence="3" id="KW-0963">Cytoplasm</keyword>
<reference evidence="7 8" key="1">
    <citation type="submission" date="2022-07" db="EMBL/GenBank/DDBJ databases">
        <title>Genome-wide signatures of adaptation to extreme environments.</title>
        <authorList>
            <person name="Cho C.H."/>
            <person name="Yoon H.S."/>
        </authorList>
    </citation>
    <scope>NUCLEOTIDE SEQUENCE [LARGE SCALE GENOMIC DNA]</scope>
    <source>
        <strain evidence="7 8">DBV 063 E5</strain>
    </source>
</reference>
<keyword evidence="4" id="KW-0677">Repeat</keyword>
<evidence type="ECO:0000256" key="3">
    <source>
        <dbReference type="ARBA" id="ARBA00022490"/>
    </source>
</evidence>
<gene>
    <name evidence="7" type="ORF">CDCA_CDCA06G1871</name>
</gene>
<feature type="region of interest" description="Disordered" evidence="6">
    <location>
        <begin position="596"/>
        <end position="624"/>
    </location>
</feature>
<dbReference type="PANTHER" id="PTHR15651:SF7">
    <property type="entry name" value="ARMADILLO REPEAT-CONTAINING PROTEIN 8"/>
    <property type="match status" value="1"/>
</dbReference>
<dbReference type="GO" id="GO:0005634">
    <property type="term" value="C:nucleus"/>
    <property type="evidence" value="ECO:0007669"/>
    <property type="project" value="UniProtKB-SubCell"/>
</dbReference>
<sequence length="912" mass="98278">MTLDSGRGRVQERVARGVAGRATGEVPLDVTAQLPRLQSALGVLADARDDAYQVAALRNLKNELVGSAERKYAFLFLGGLPHMVPFLRDSGEGQVAEACAIIGSLCCEHTAGAEAVLATDGVCTSLLRLWRTVEEPRVLEAVARCLKQVYAGAPGHSVWTGVSEEEVRALVRCLRQAPPTVAIECIALAAVWARQPPLREALVRAGAITAILTRQRGPLRDGDPSGVPPALTASPFAAVTASAAGGKYGRSSCTEWEALAALVSDSREAAWEAMAVRGDRLRAQLLDELHDRQPARRLHAATILVYLHRWQALTLSPDVLMVVLSTVVALIRGKASAAVPPVADGGGRSKATACRRSAHSVSLSAVRLLTRAIRDQPTRQKAAFELDAYGALTSWLPPESSAADTKVAAHGHPGDRPCSVYAQRQAKRLACVDHRRSWAPSEWRHFVPVATALTHLCLHLEEARRLLAGSGLLPRIIEALCAERASGTDVERRWRRQRRQPVRHAAAMLAHCLTRSTENLKHALNDPQLVSALLATVGDADAWLSTRVIACAALCNCALWISPLRSSLLEMQGVERLSALLAGDGLALSPEAMDDAAMHPDRSAPRSSIDDDVGDDVRGEDAPAGFHQPLGPDSLVIGALWALRNLAFVATLAEKNTILSHVGWARLVRLYYDSESKVVQWQALSLLRNLTGGHNAFDGKVLLAEREPLTLLQWLQDVLAHAPTTDMRVLAAICVANVSVCSGAECQDRLVRDAALMTELRRAMQSSDPRLRFVAAHAVANLTWHGREPLDVEEVAEVNAEADKVVAANTTPPTDKNTERESMEGEGNGSVVAVSPADDLRGTCSDRMPGEPADTEAYRAARQRCEQLEAFGIGGQLRHLAEDDTDADVSQRARVAYTQMQRLLVGGTTRIA</sequence>
<evidence type="ECO:0000256" key="1">
    <source>
        <dbReference type="ARBA" id="ARBA00004123"/>
    </source>
</evidence>
<dbReference type="SUPFAM" id="SSF48371">
    <property type="entry name" value="ARM repeat"/>
    <property type="match status" value="2"/>
</dbReference>
<evidence type="ECO:0008006" key="9">
    <source>
        <dbReference type="Google" id="ProtNLM"/>
    </source>
</evidence>
<dbReference type="PANTHER" id="PTHR15651">
    <property type="entry name" value="ARMADILLO REPEAT-CONTAINING PROTEIN 8"/>
    <property type="match status" value="1"/>
</dbReference>
<protein>
    <recommendedName>
        <fullName evidence="9">Armadillo repeat-containing protein 8</fullName>
    </recommendedName>
</protein>
<name>A0AAV9IUS7_CYACA</name>
<proteinExistence type="predicted"/>
<dbReference type="InterPro" id="IPR038739">
    <property type="entry name" value="ARMC8/Vid28"/>
</dbReference>
<evidence type="ECO:0000256" key="2">
    <source>
        <dbReference type="ARBA" id="ARBA00004496"/>
    </source>
</evidence>
<dbReference type="EMBL" id="JANCYW010000006">
    <property type="protein sequence ID" value="KAK4535846.1"/>
    <property type="molecule type" value="Genomic_DNA"/>
</dbReference>
<evidence type="ECO:0000313" key="8">
    <source>
        <dbReference type="Proteomes" id="UP001301350"/>
    </source>
</evidence>
<dbReference type="Proteomes" id="UP001301350">
    <property type="component" value="Unassembled WGS sequence"/>
</dbReference>
<comment type="subcellular location">
    <subcellularLocation>
        <location evidence="2">Cytoplasm</location>
    </subcellularLocation>
    <subcellularLocation>
        <location evidence="1">Nucleus</location>
    </subcellularLocation>
</comment>
<evidence type="ECO:0000256" key="6">
    <source>
        <dbReference type="SAM" id="MobiDB-lite"/>
    </source>
</evidence>
<keyword evidence="5" id="KW-0539">Nucleus</keyword>
<dbReference type="AlphaFoldDB" id="A0AAV9IUS7"/>
<keyword evidence="8" id="KW-1185">Reference proteome</keyword>